<dbReference type="Proteomes" id="UP000755104">
    <property type="component" value="Unassembled WGS sequence"/>
</dbReference>
<dbReference type="InterPro" id="IPR037401">
    <property type="entry name" value="SnoaL-like"/>
</dbReference>
<keyword evidence="5" id="KW-1185">Reference proteome</keyword>
<name>A0ABS7J8F7_9SPHN</name>
<feature type="domain" description="SnoaL-like" evidence="2">
    <location>
        <begin position="183"/>
        <end position="294"/>
    </location>
</feature>
<feature type="region of interest" description="Disordered" evidence="1">
    <location>
        <begin position="1"/>
        <end position="21"/>
    </location>
</feature>
<dbReference type="Pfam" id="PF13577">
    <property type="entry name" value="SnoaL_4"/>
    <property type="match status" value="1"/>
</dbReference>
<evidence type="ECO:0000313" key="5">
    <source>
        <dbReference type="Proteomes" id="UP000755104"/>
    </source>
</evidence>
<dbReference type="SUPFAM" id="SSF54427">
    <property type="entry name" value="NTF2-like"/>
    <property type="match status" value="2"/>
</dbReference>
<dbReference type="InterPro" id="IPR032710">
    <property type="entry name" value="NTF2-like_dom_sf"/>
</dbReference>
<dbReference type="Pfam" id="PF12680">
    <property type="entry name" value="SnoaL_2"/>
    <property type="match status" value="1"/>
</dbReference>
<feature type="domain" description="SnoaL-like" evidence="3">
    <location>
        <begin position="22"/>
        <end position="144"/>
    </location>
</feature>
<proteinExistence type="predicted"/>
<feature type="compositionally biased region" description="Polar residues" evidence="1">
    <location>
        <begin position="12"/>
        <end position="21"/>
    </location>
</feature>
<gene>
    <name evidence="4" type="ORF">K3174_06420</name>
</gene>
<organism evidence="4 5">
    <name type="scientific">Qipengyuania qiaonensis</name>
    <dbReference type="NCBI Taxonomy" id="2867240"/>
    <lineage>
        <taxon>Bacteria</taxon>
        <taxon>Pseudomonadati</taxon>
        <taxon>Pseudomonadota</taxon>
        <taxon>Alphaproteobacteria</taxon>
        <taxon>Sphingomonadales</taxon>
        <taxon>Erythrobacteraceae</taxon>
        <taxon>Qipengyuania</taxon>
    </lineage>
</organism>
<comment type="caution">
    <text evidence="4">The sequence shown here is derived from an EMBL/GenBank/DDBJ whole genome shotgun (WGS) entry which is preliminary data.</text>
</comment>
<evidence type="ECO:0000256" key="1">
    <source>
        <dbReference type="SAM" id="MobiDB-lite"/>
    </source>
</evidence>
<dbReference type="EMBL" id="JAIGNO010000003">
    <property type="protein sequence ID" value="MBX7482159.1"/>
    <property type="molecule type" value="Genomic_DNA"/>
</dbReference>
<evidence type="ECO:0000259" key="2">
    <source>
        <dbReference type="Pfam" id="PF12680"/>
    </source>
</evidence>
<dbReference type="RefSeq" id="WP_221556980.1">
    <property type="nucleotide sequence ID" value="NZ_JAIGNO010000003.1"/>
</dbReference>
<evidence type="ECO:0000313" key="4">
    <source>
        <dbReference type="EMBL" id="MBX7482159.1"/>
    </source>
</evidence>
<reference evidence="4 5" key="1">
    <citation type="submission" date="2021-08" db="EMBL/GenBank/DDBJ databases">
        <title>Comparative Genomics Analysis of the Genus Qipengyuania Reveals Extensive Genetic Diversity and Metabolic Versatility, Including the Description of Fifteen Novel Species.</title>
        <authorList>
            <person name="Liu Y."/>
        </authorList>
    </citation>
    <scope>NUCLEOTIDE SEQUENCE [LARGE SCALE GENOMIC DNA]</scope>
    <source>
        <strain evidence="4 5">6D47A</strain>
    </source>
</reference>
<protein>
    <submittedName>
        <fullName evidence="4">Nuclear transport factor 2 family protein</fullName>
    </submittedName>
</protein>
<accession>A0ABS7J8F7</accession>
<dbReference type="Gene3D" id="3.10.450.50">
    <property type="match status" value="2"/>
</dbReference>
<sequence length="323" mass="35596">MTTTPLFAGSPDNVSSLPTSSEAQDQAAITTIIESVGTFADRGEFGALEQLYAPEVMLDYTSLAGGEPETVSNVELMTRWAGILPGFDRTRHAIDEIVVVISGDSATATAAVVADHWVGSLHWQVRGNYTYAFERTVDGWAITAHRFEINGESGTREVFDAAGKAADDEPAPYLRRQRSQAIVRQFLVGLEAKDMDQVNAVWAEDAVQEMPFAPRGVGFPNRVEGREALLRRYSGWPQNALDPDYTSELRFLPSADPDLVIAEFRGTTHIVPTGRTYDQRYIGVFQIDDDGKIALFREYFDPTVFVEAFALPSVPALDSAHER</sequence>
<evidence type="ECO:0000259" key="3">
    <source>
        <dbReference type="Pfam" id="PF13577"/>
    </source>
</evidence>